<dbReference type="InterPro" id="IPR047602">
    <property type="entry name" value="SPASM_CteB-like"/>
</dbReference>
<evidence type="ECO:0000256" key="5">
    <source>
        <dbReference type="ARBA" id="ARBA00023014"/>
    </source>
</evidence>
<dbReference type="InterPro" id="IPR013785">
    <property type="entry name" value="Aldolase_TIM"/>
</dbReference>
<keyword evidence="4" id="KW-0408">Iron</keyword>
<evidence type="ECO:0000256" key="1">
    <source>
        <dbReference type="ARBA" id="ARBA00001966"/>
    </source>
</evidence>
<dbReference type="InterPro" id="IPR007197">
    <property type="entry name" value="rSAM"/>
</dbReference>
<dbReference type="InterPro" id="IPR023867">
    <property type="entry name" value="Sulphatase_maturase_rSAM"/>
</dbReference>
<dbReference type="InterPro" id="IPR058240">
    <property type="entry name" value="rSAM_sf"/>
</dbReference>
<dbReference type="NCBIfam" id="TIGR04085">
    <property type="entry name" value="rSAM_more_4Fe4S"/>
    <property type="match status" value="1"/>
</dbReference>
<dbReference type="CDD" id="cd21124">
    <property type="entry name" value="SPASM_CteB-like"/>
    <property type="match status" value="1"/>
</dbReference>
<dbReference type="InterPro" id="IPR024025">
    <property type="entry name" value="SCIFF_rSAM_maturase"/>
</dbReference>
<dbReference type="SFLD" id="SFLDG01386">
    <property type="entry name" value="main_SPASM_domain-containing"/>
    <property type="match status" value="1"/>
</dbReference>
<dbReference type="RefSeq" id="WP_073288945.1">
    <property type="nucleotide sequence ID" value="NZ_FRCP01000014.1"/>
</dbReference>
<name>A0A1M7KRP3_9FIRM</name>
<evidence type="ECO:0000259" key="6">
    <source>
        <dbReference type="PROSITE" id="PS51918"/>
    </source>
</evidence>
<evidence type="ECO:0000313" key="7">
    <source>
        <dbReference type="EMBL" id="SHM68026.1"/>
    </source>
</evidence>
<dbReference type="GO" id="GO:0051536">
    <property type="term" value="F:iron-sulfur cluster binding"/>
    <property type="evidence" value="ECO:0007669"/>
    <property type="project" value="UniProtKB-KW"/>
</dbReference>
<dbReference type="SUPFAM" id="SSF102114">
    <property type="entry name" value="Radical SAM enzymes"/>
    <property type="match status" value="1"/>
</dbReference>
<dbReference type="PROSITE" id="PS51918">
    <property type="entry name" value="RADICAL_SAM"/>
    <property type="match status" value="1"/>
</dbReference>
<keyword evidence="3" id="KW-0479">Metal-binding</keyword>
<gene>
    <name evidence="7" type="ORF">SAMN02746066_02906</name>
</gene>
<comment type="cofactor">
    <cofactor evidence="1">
        <name>[4Fe-4S] cluster</name>
        <dbReference type="ChEBI" id="CHEBI:49883"/>
    </cofactor>
</comment>
<evidence type="ECO:0000256" key="4">
    <source>
        <dbReference type="ARBA" id="ARBA00023004"/>
    </source>
</evidence>
<dbReference type="GO" id="GO:0046872">
    <property type="term" value="F:metal ion binding"/>
    <property type="evidence" value="ECO:0007669"/>
    <property type="project" value="UniProtKB-KW"/>
</dbReference>
<keyword evidence="2" id="KW-0949">S-adenosyl-L-methionine</keyword>
<dbReference type="CDD" id="cd01335">
    <property type="entry name" value="Radical_SAM"/>
    <property type="match status" value="1"/>
</dbReference>
<evidence type="ECO:0000256" key="3">
    <source>
        <dbReference type="ARBA" id="ARBA00022723"/>
    </source>
</evidence>
<dbReference type="PANTHER" id="PTHR43273">
    <property type="entry name" value="ANAEROBIC SULFATASE-MATURATING ENZYME HOMOLOG ASLB-RELATED"/>
    <property type="match status" value="1"/>
</dbReference>
<dbReference type="SFLD" id="SFLDG01067">
    <property type="entry name" value="SPASM/twitch_domain_containing"/>
    <property type="match status" value="1"/>
</dbReference>
<evidence type="ECO:0000256" key="2">
    <source>
        <dbReference type="ARBA" id="ARBA00022691"/>
    </source>
</evidence>
<dbReference type="SFLD" id="SFLDG01384">
    <property type="entry name" value="thioether_bond_formation_requi"/>
    <property type="match status" value="1"/>
</dbReference>
<dbReference type="AlphaFoldDB" id="A0A1M7KRP3"/>
<dbReference type="GO" id="GO:0016491">
    <property type="term" value="F:oxidoreductase activity"/>
    <property type="evidence" value="ECO:0007669"/>
    <property type="project" value="InterPro"/>
</dbReference>
<protein>
    <recommendedName>
        <fullName evidence="6">Radical SAM core domain-containing protein</fullName>
    </recommendedName>
</protein>
<dbReference type="Gene3D" id="3.20.20.70">
    <property type="entry name" value="Aldolase class I"/>
    <property type="match status" value="1"/>
</dbReference>
<keyword evidence="8" id="KW-1185">Reference proteome</keyword>
<accession>A0A1M7KRP3</accession>
<dbReference type="SFLD" id="SFLDS00029">
    <property type="entry name" value="Radical_SAM"/>
    <property type="match status" value="1"/>
</dbReference>
<dbReference type="InterPro" id="IPR023885">
    <property type="entry name" value="4Fe4S-binding_SPASM_dom"/>
</dbReference>
<dbReference type="EMBL" id="FRCP01000014">
    <property type="protein sequence ID" value="SHM68026.1"/>
    <property type="molecule type" value="Genomic_DNA"/>
</dbReference>
<dbReference type="PANTHER" id="PTHR43273:SF8">
    <property type="entry name" value="RADICAL SAM DOMAIN PROTEIN"/>
    <property type="match status" value="1"/>
</dbReference>
<evidence type="ECO:0000313" key="8">
    <source>
        <dbReference type="Proteomes" id="UP000184038"/>
    </source>
</evidence>
<reference evidence="7 8" key="1">
    <citation type="submission" date="2016-11" db="EMBL/GenBank/DDBJ databases">
        <authorList>
            <person name="Jaros S."/>
            <person name="Januszkiewicz K."/>
            <person name="Wedrychowicz H."/>
        </authorList>
    </citation>
    <scope>NUCLEOTIDE SEQUENCE [LARGE SCALE GENOMIC DNA]</scope>
    <source>
        <strain evidence="7 8">DSM 15930</strain>
    </source>
</reference>
<organism evidence="7 8">
    <name type="scientific">Anaerosporobacter mobilis DSM 15930</name>
    <dbReference type="NCBI Taxonomy" id="1120996"/>
    <lineage>
        <taxon>Bacteria</taxon>
        <taxon>Bacillati</taxon>
        <taxon>Bacillota</taxon>
        <taxon>Clostridia</taxon>
        <taxon>Lachnospirales</taxon>
        <taxon>Lachnospiraceae</taxon>
        <taxon>Anaerosporobacter</taxon>
    </lineage>
</organism>
<dbReference type="Pfam" id="PF13353">
    <property type="entry name" value="Fer4_12"/>
    <property type="match status" value="1"/>
</dbReference>
<keyword evidence="5" id="KW-0411">Iron-sulfur</keyword>
<dbReference type="NCBIfam" id="TIGR03974">
    <property type="entry name" value="rSAM_six_Cys"/>
    <property type="match status" value="1"/>
</dbReference>
<dbReference type="STRING" id="1120996.SAMN02746066_02906"/>
<dbReference type="OrthoDB" id="9808591at2"/>
<feature type="domain" description="Radical SAM core" evidence="6">
    <location>
        <begin position="102"/>
        <end position="327"/>
    </location>
</feature>
<dbReference type="Proteomes" id="UP000184038">
    <property type="component" value="Unassembled WGS sequence"/>
</dbReference>
<proteinExistence type="predicted"/>
<sequence length="463" mass="53030">MIHQYKNNDYNIVLDVNSGMIHVVDDLVYDIIELFEDNDTDTIIAAMMDKYSKPENAAKLEAPININDVIEAIEEIEELKKQGALFSEDIYKEYITDFKKRQTVVKALCLHIAHDCNLACKYCFAEEGEYKGHRELMSYEVGKKALDFLIENSGSRRNLEVDFFGGEPLMNWQVVKDLVAYGREQEKIHNKNFRFTLTTNGVLLNDDIMEFANKEMANIVLSIDGRKDVHDYMRPSRNGKGSYDLIVPKFEKVAESRNQTNYYVRGTFTRNNLDFSEDVLHLADLGFKQISVEPVVSLPEEPYAIREEDLPKIYEEYDKLAKEMIKRKKEGKGFNFFHFMIDLTGGPCVAKRLSGCGSGTEYLAVTPWGDLYPCHQFVGEDEFLLGNVFEGIKNTTCCDEFKLCNVYAKDKCRDCFARFYCSGGCAANSYKFHGKIDDAYDIGCDLQRKRVECAIMIKAAEAE</sequence>